<feature type="transmembrane region" description="Helical" evidence="1">
    <location>
        <begin position="12"/>
        <end position="32"/>
    </location>
</feature>
<evidence type="ECO:0000313" key="3">
    <source>
        <dbReference type="Proteomes" id="UP000568888"/>
    </source>
</evidence>
<keyword evidence="1" id="KW-1133">Transmembrane helix</keyword>
<reference evidence="3" key="1">
    <citation type="submission" date="2020-06" db="EMBL/GenBank/DDBJ databases">
        <title>Draft genomic sequecing of Geomonas sp. Red736.</title>
        <authorList>
            <person name="Itoh H."/>
            <person name="Xu Z.X."/>
            <person name="Ushijima N."/>
            <person name="Masuda Y."/>
            <person name="Shiratori Y."/>
            <person name="Senoo K."/>
        </authorList>
    </citation>
    <scope>NUCLEOTIDE SEQUENCE [LARGE SCALE GENOMIC DNA]</scope>
    <source>
        <strain evidence="3">Red736</strain>
    </source>
</reference>
<gene>
    <name evidence="2" type="ORF">GMPD_15390</name>
</gene>
<protein>
    <submittedName>
        <fullName evidence="2">Uncharacterized protein</fullName>
    </submittedName>
</protein>
<dbReference type="RefSeq" id="WP_183346470.1">
    <property type="nucleotide sequence ID" value="NZ_BLXY01000002.1"/>
</dbReference>
<dbReference type="AlphaFoldDB" id="A0A6V8MU38"/>
<feature type="transmembrane region" description="Helical" evidence="1">
    <location>
        <begin position="113"/>
        <end position="138"/>
    </location>
</feature>
<organism evidence="2 3">
    <name type="scientific">Geomonas paludis</name>
    <dbReference type="NCBI Taxonomy" id="2740185"/>
    <lineage>
        <taxon>Bacteria</taxon>
        <taxon>Pseudomonadati</taxon>
        <taxon>Thermodesulfobacteriota</taxon>
        <taxon>Desulfuromonadia</taxon>
        <taxon>Geobacterales</taxon>
        <taxon>Geobacteraceae</taxon>
        <taxon>Geomonas</taxon>
    </lineage>
</organism>
<dbReference type="Proteomes" id="UP000568888">
    <property type="component" value="Unassembled WGS sequence"/>
</dbReference>
<feature type="transmembrane region" description="Helical" evidence="1">
    <location>
        <begin position="38"/>
        <end position="59"/>
    </location>
</feature>
<feature type="transmembrane region" description="Helical" evidence="1">
    <location>
        <begin position="80"/>
        <end position="98"/>
    </location>
</feature>
<proteinExistence type="predicted"/>
<accession>A0A6V8MU38</accession>
<sequence>MKEYPSKNYTCLHLAISLCIATAIIFTAVFMLSTDSKLYIAVLSQLIAIIIVGFTYSMPFLRHQQSFAPMSHLPDLDKQLFKISIAGVVVSVLSPFVLPHGTMDLGSATNKTFSIVGIAALTVVPISIGVHSLLLLVARHIRPFRARSR</sequence>
<dbReference type="EMBL" id="BLXY01000002">
    <property type="protein sequence ID" value="GFO63620.1"/>
    <property type="molecule type" value="Genomic_DNA"/>
</dbReference>
<comment type="caution">
    <text evidence="2">The sequence shown here is derived from an EMBL/GenBank/DDBJ whole genome shotgun (WGS) entry which is preliminary data.</text>
</comment>
<keyword evidence="1" id="KW-0472">Membrane</keyword>
<evidence type="ECO:0000256" key="1">
    <source>
        <dbReference type="SAM" id="Phobius"/>
    </source>
</evidence>
<keyword evidence="1" id="KW-0812">Transmembrane</keyword>
<evidence type="ECO:0000313" key="2">
    <source>
        <dbReference type="EMBL" id="GFO63620.1"/>
    </source>
</evidence>
<name>A0A6V8MU38_9BACT</name>